<accession>A0ABY4YS58</accession>
<dbReference type="EC" id="6.3.4.19" evidence="7"/>
<comment type="catalytic activity">
    <reaction evidence="6 7">
        <text>cytidine(34) in tRNA(Ile2) + L-lysine + ATP = lysidine(34) in tRNA(Ile2) + AMP + diphosphate + H(+)</text>
        <dbReference type="Rhea" id="RHEA:43744"/>
        <dbReference type="Rhea" id="RHEA-COMP:10625"/>
        <dbReference type="Rhea" id="RHEA-COMP:10670"/>
        <dbReference type="ChEBI" id="CHEBI:15378"/>
        <dbReference type="ChEBI" id="CHEBI:30616"/>
        <dbReference type="ChEBI" id="CHEBI:32551"/>
        <dbReference type="ChEBI" id="CHEBI:33019"/>
        <dbReference type="ChEBI" id="CHEBI:82748"/>
        <dbReference type="ChEBI" id="CHEBI:83665"/>
        <dbReference type="ChEBI" id="CHEBI:456215"/>
        <dbReference type="EC" id="6.3.4.19"/>
    </reaction>
</comment>
<evidence type="ECO:0000256" key="1">
    <source>
        <dbReference type="ARBA" id="ARBA00022490"/>
    </source>
</evidence>
<dbReference type="GO" id="GO:0032267">
    <property type="term" value="F:tRNA(Ile)-lysidine synthase activity"/>
    <property type="evidence" value="ECO:0007669"/>
    <property type="project" value="UniProtKB-EC"/>
</dbReference>
<comment type="function">
    <text evidence="7">Ligates lysine onto the cytidine present at position 34 of the AUA codon-specific tRNA(Ile) that contains the anticodon CAU, in an ATP-dependent manner. Cytidine is converted to lysidine, thus changing the amino acid specificity of the tRNA from methionine to isoleucine.</text>
</comment>
<dbReference type="InterPro" id="IPR012094">
    <property type="entry name" value="tRNA_Ile_lys_synt"/>
</dbReference>
<reference evidence="10" key="1">
    <citation type="submission" date="2022-06" db="EMBL/GenBank/DDBJ databases">
        <title>Ornithinimicrobium HY1793.</title>
        <authorList>
            <person name="Huang Y."/>
        </authorList>
    </citation>
    <scope>NUCLEOTIDE SEQUENCE</scope>
    <source>
        <strain evidence="10">HY1793</strain>
    </source>
</reference>
<keyword evidence="1 7" id="KW-0963">Cytoplasm</keyword>
<proteinExistence type="inferred from homology"/>
<dbReference type="InterPro" id="IPR015262">
    <property type="entry name" value="tRNA_Ile_lys_synt_subst-bd"/>
</dbReference>
<comment type="domain">
    <text evidence="7">The N-terminal region contains the highly conserved SGGXDS motif, predicted to be a P-loop motif involved in ATP binding.</text>
</comment>
<evidence type="ECO:0000259" key="8">
    <source>
        <dbReference type="Pfam" id="PF01171"/>
    </source>
</evidence>
<dbReference type="NCBIfam" id="TIGR02432">
    <property type="entry name" value="lysidine_TilS_N"/>
    <property type="match status" value="1"/>
</dbReference>
<protein>
    <recommendedName>
        <fullName evidence="7">tRNA(Ile)-lysidine synthase</fullName>
        <ecNumber evidence="7">6.3.4.19</ecNumber>
    </recommendedName>
    <alternativeName>
        <fullName evidence="7">tRNA(Ile)-2-lysyl-cytidine synthase</fullName>
    </alternativeName>
    <alternativeName>
        <fullName evidence="7">tRNA(Ile)-lysidine synthetase</fullName>
    </alternativeName>
</protein>
<gene>
    <name evidence="7 10" type="primary">tilS</name>
    <name evidence="10" type="ORF">NF556_18720</name>
</gene>
<dbReference type="InterPro" id="IPR012795">
    <property type="entry name" value="tRNA_Ile_lys_synt_N"/>
</dbReference>
<evidence type="ECO:0000256" key="7">
    <source>
        <dbReference type="HAMAP-Rule" id="MF_01161"/>
    </source>
</evidence>
<comment type="subcellular location">
    <subcellularLocation>
        <location evidence="7">Cytoplasm</location>
    </subcellularLocation>
</comment>
<sequence length="331" mass="34033">MVGPAPDVAATRVAVRRAMASRGLTGQRVVIACSGGADSLALAAAAGFEVPRAGGSVAGVIVDHGLQPGSEQVAATAADQCRSLGLDPVEVVRVSVSGAGEGPESAARDARYAALTAAAERLGAAAILLGHTRDDQAEQVLLGLARGSGTRSLAGMPPARPAQTCSAVLVVRPFLTVPRTATEGTCHALGLTPWSDPHNTDETFTRVRARRVLPVLERELGPGVSAALARTADLLRDDAEALDAAAHTAYEGLGEPPWPVSGLTALPAAIRRRVWRELALRSGSPSGALTGEHLRAADALLTDWHGQGPIDLPGGLRVHRRGDLVALLPSR</sequence>
<dbReference type="HAMAP" id="MF_01161">
    <property type="entry name" value="tRNA_Ile_lys_synt"/>
    <property type="match status" value="1"/>
</dbReference>
<dbReference type="SUPFAM" id="SSF52402">
    <property type="entry name" value="Adenine nucleotide alpha hydrolases-like"/>
    <property type="match status" value="1"/>
</dbReference>
<organism evidence="10 11">
    <name type="scientific">Ornithinimicrobium faecis</name>
    <dbReference type="NCBI Taxonomy" id="2934158"/>
    <lineage>
        <taxon>Bacteria</taxon>
        <taxon>Bacillati</taxon>
        <taxon>Actinomycetota</taxon>
        <taxon>Actinomycetes</taxon>
        <taxon>Micrococcales</taxon>
        <taxon>Ornithinimicrobiaceae</taxon>
        <taxon>Ornithinimicrobium</taxon>
    </lineage>
</organism>
<evidence type="ECO:0000256" key="2">
    <source>
        <dbReference type="ARBA" id="ARBA00022598"/>
    </source>
</evidence>
<dbReference type="Gene3D" id="1.20.59.20">
    <property type="match status" value="1"/>
</dbReference>
<dbReference type="CDD" id="cd01992">
    <property type="entry name" value="TilS_N"/>
    <property type="match status" value="1"/>
</dbReference>
<dbReference type="Pfam" id="PF09179">
    <property type="entry name" value="TilS"/>
    <property type="match status" value="1"/>
</dbReference>
<dbReference type="InterPro" id="IPR011063">
    <property type="entry name" value="TilS/TtcA_N"/>
</dbReference>
<keyword evidence="2 7" id="KW-0436">Ligase</keyword>
<evidence type="ECO:0000256" key="6">
    <source>
        <dbReference type="ARBA" id="ARBA00048539"/>
    </source>
</evidence>
<dbReference type="SUPFAM" id="SSF82829">
    <property type="entry name" value="MesJ substrate recognition domain-like"/>
    <property type="match status" value="1"/>
</dbReference>
<dbReference type="Proteomes" id="UP001056455">
    <property type="component" value="Chromosome"/>
</dbReference>
<dbReference type="EMBL" id="CP099489">
    <property type="protein sequence ID" value="USQ79600.1"/>
    <property type="molecule type" value="Genomic_DNA"/>
</dbReference>
<evidence type="ECO:0000256" key="4">
    <source>
        <dbReference type="ARBA" id="ARBA00022741"/>
    </source>
</evidence>
<evidence type="ECO:0000259" key="9">
    <source>
        <dbReference type="Pfam" id="PF09179"/>
    </source>
</evidence>
<dbReference type="Gene3D" id="3.40.50.620">
    <property type="entry name" value="HUPs"/>
    <property type="match status" value="1"/>
</dbReference>
<keyword evidence="4 7" id="KW-0547">Nucleotide-binding</keyword>
<feature type="binding site" evidence="7">
    <location>
        <begin position="34"/>
        <end position="39"/>
    </location>
    <ligand>
        <name>ATP</name>
        <dbReference type="ChEBI" id="CHEBI:30616"/>
    </ligand>
</feature>
<dbReference type="PANTHER" id="PTHR43033">
    <property type="entry name" value="TRNA(ILE)-LYSIDINE SYNTHASE-RELATED"/>
    <property type="match status" value="1"/>
</dbReference>
<feature type="domain" description="tRNA(Ile)-lysidine/2-thiocytidine synthase N-terminal" evidence="8">
    <location>
        <begin position="29"/>
        <end position="211"/>
    </location>
</feature>
<evidence type="ECO:0000256" key="5">
    <source>
        <dbReference type="ARBA" id="ARBA00022840"/>
    </source>
</evidence>
<comment type="similarity">
    <text evidence="7">Belongs to the tRNA(Ile)-lysidine synthase family.</text>
</comment>
<dbReference type="PANTHER" id="PTHR43033:SF1">
    <property type="entry name" value="TRNA(ILE)-LYSIDINE SYNTHASE-RELATED"/>
    <property type="match status" value="1"/>
</dbReference>
<evidence type="ECO:0000313" key="10">
    <source>
        <dbReference type="EMBL" id="USQ79600.1"/>
    </source>
</evidence>
<keyword evidence="5 7" id="KW-0067">ATP-binding</keyword>
<dbReference type="RefSeq" id="WP_252592706.1">
    <property type="nucleotide sequence ID" value="NZ_CP099489.1"/>
</dbReference>
<feature type="domain" description="tRNA(Ile)-lysidine synthase substrate-binding" evidence="9">
    <location>
        <begin position="260"/>
        <end position="321"/>
    </location>
</feature>
<dbReference type="Pfam" id="PF01171">
    <property type="entry name" value="ATP_bind_3"/>
    <property type="match status" value="1"/>
</dbReference>
<keyword evidence="3 7" id="KW-0819">tRNA processing</keyword>
<keyword evidence="11" id="KW-1185">Reference proteome</keyword>
<evidence type="ECO:0000256" key="3">
    <source>
        <dbReference type="ARBA" id="ARBA00022694"/>
    </source>
</evidence>
<evidence type="ECO:0000313" key="11">
    <source>
        <dbReference type="Proteomes" id="UP001056455"/>
    </source>
</evidence>
<name>A0ABY4YS58_9MICO</name>
<dbReference type="InterPro" id="IPR014729">
    <property type="entry name" value="Rossmann-like_a/b/a_fold"/>
</dbReference>